<dbReference type="Gene3D" id="3.30.70.360">
    <property type="match status" value="1"/>
</dbReference>
<evidence type="ECO:0000313" key="2">
    <source>
        <dbReference type="Proteomes" id="UP000887563"/>
    </source>
</evidence>
<dbReference type="Gene3D" id="1.10.150.900">
    <property type="match status" value="1"/>
</dbReference>
<reference evidence="3" key="1">
    <citation type="submission" date="2022-11" db="UniProtKB">
        <authorList>
            <consortium name="WormBaseParasite"/>
        </authorList>
    </citation>
    <scope>IDENTIFICATION</scope>
</reference>
<dbReference type="SUPFAM" id="SSF53187">
    <property type="entry name" value="Zn-dependent exopeptidases"/>
    <property type="match status" value="1"/>
</dbReference>
<evidence type="ECO:0000313" key="3">
    <source>
        <dbReference type="WBParaSite" id="Minc3s10071g43777"/>
    </source>
</evidence>
<sequence length="185" mass="21167">MSTMCIESRQKFSLTSILQSVNAFREQQRKKLEENSDKLNLGDVTSINLSKVEGGVQTNVIPSEFVAYFDMRITPTDDFNTIEEMIKNWCKNAGKGVTYEFLQKGLCRKLTPTDTSDPWWNALTSVFKEEYCRGAGIPAIGFSPMINTPILLHDHNEYLNENVFLEGVRLYTKIIPRLANLEEFK</sequence>
<dbReference type="InterPro" id="IPR036264">
    <property type="entry name" value="Bact_exopeptidase_dim_dom"/>
</dbReference>
<dbReference type="WBParaSite" id="Minc3s10071g43777">
    <property type="protein sequence ID" value="Minc3s10071g43777"/>
    <property type="gene ID" value="Minc3s10071g43777"/>
</dbReference>
<dbReference type="Proteomes" id="UP000887563">
    <property type="component" value="Unplaced"/>
</dbReference>
<dbReference type="InterPro" id="IPR052083">
    <property type="entry name" value="Aminoacylase-1_M20A"/>
</dbReference>
<keyword evidence="2" id="KW-1185">Reference proteome</keyword>
<protein>
    <submittedName>
        <fullName evidence="3">Peptidase M20 dimerisation domain-containing protein</fullName>
    </submittedName>
</protein>
<evidence type="ECO:0000259" key="1">
    <source>
        <dbReference type="Pfam" id="PF07687"/>
    </source>
</evidence>
<dbReference type="PANTHER" id="PTHR45892:SF1">
    <property type="entry name" value="AMINOACYLASE-1"/>
    <property type="match status" value="1"/>
</dbReference>
<dbReference type="Pfam" id="PF07687">
    <property type="entry name" value="M20_dimer"/>
    <property type="match status" value="1"/>
</dbReference>
<dbReference type="AlphaFoldDB" id="A0A914P0X7"/>
<dbReference type="GO" id="GO:0004046">
    <property type="term" value="F:aminoacylase activity"/>
    <property type="evidence" value="ECO:0007669"/>
    <property type="project" value="TreeGrafter"/>
</dbReference>
<proteinExistence type="predicted"/>
<accession>A0A914P0X7</accession>
<dbReference type="InterPro" id="IPR011650">
    <property type="entry name" value="Peptidase_M20_dimer"/>
</dbReference>
<dbReference type="PANTHER" id="PTHR45892">
    <property type="entry name" value="AMINOACYLASE-1"/>
    <property type="match status" value="1"/>
</dbReference>
<organism evidence="2 3">
    <name type="scientific">Meloidogyne incognita</name>
    <name type="common">Southern root-knot nematode worm</name>
    <name type="synonym">Oxyuris incognita</name>
    <dbReference type="NCBI Taxonomy" id="6306"/>
    <lineage>
        <taxon>Eukaryota</taxon>
        <taxon>Metazoa</taxon>
        <taxon>Ecdysozoa</taxon>
        <taxon>Nematoda</taxon>
        <taxon>Chromadorea</taxon>
        <taxon>Rhabditida</taxon>
        <taxon>Tylenchina</taxon>
        <taxon>Tylenchomorpha</taxon>
        <taxon>Tylenchoidea</taxon>
        <taxon>Meloidogynidae</taxon>
        <taxon>Meloidogyninae</taxon>
        <taxon>Meloidogyne</taxon>
        <taxon>Meloidogyne incognita group</taxon>
    </lineage>
</organism>
<name>A0A914P0X7_MELIC</name>
<dbReference type="SUPFAM" id="SSF55031">
    <property type="entry name" value="Bacterial exopeptidase dimerisation domain"/>
    <property type="match status" value="1"/>
</dbReference>
<feature type="domain" description="Peptidase M20 dimerisation" evidence="1">
    <location>
        <begin position="32"/>
        <end position="95"/>
    </location>
</feature>